<dbReference type="Proteomes" id="UP000662770">
    <property type="component" value="Chromosome"/>
</dbReference>
<gene>
    <name evidence="1" type="ORF">JYB87_01955</name>
</gene>
<proteinExistence type="predicted"/>
<evidence type="ECO:0000313" key="2">
    <source>
        <dbReference type="Proteomes" id="UP000662770"/>
    </source>
</evidence>
<organism evidence="1 2">
    <name type="scientific">Shewanella avicenniae</name>
    <dbReference type="NCBI Taxonomy" id="2814294"/>
    <lineage>
        <taxon>Bacteria</taxon>
        <taxon>Pseudomonadati</taxon>
        <taxon>Pseudomonadota</taxon>
        <taxon>Gammaproteobacteria</taxon>
        <taxon>Alteromonadales</taxon>
        <taxon>Shewanellaceae</taxon>
        <taxon>Shewanella</taxon>
    </lineage>
</organism>
<reference evidence="1 2" key="1">
    <citation type="submission" date="2021-03" db="EMBL/GenBank/DDBJ databases">
        <title>Novel species identification of genus Shewanella.</title>
        <authorList>
            <person name="Liu G."/>
            <person name="Zhang Q."/>
        </authorList>
    </citation>
    <scope>NUCLEOTIDE SEQUENCE [LARGE SCALE GENOMIC DNA]</scope>
    <source>
        <strain evidence="1 2">FJAT-51800</strain>
    </source>
</reference>
<name>A0ABX7QTP2_9GAMM</name>
<keyword evidence="2" id="KW-1185">Reference proteome</keyword>
<evidence type="ECO:0000313" key="1">
    <source>
        <dbReference type="EMBL" id="QSX34041.1"/>
    </source>
</evidence>
<protein>
    <submittedName>
        <fullName evidence="1">Uncharacterized protein</fullName>
    </submittedName>
</protein>
<dbReference type="EMBL" id="CP071503">
    <property type="protein sequence ID" value="QSX34041.1"/>
    <property type="molecule type" value="Genomic_DNA"/>
</dbReference>
<dbReference type="RefSeq" id="WP_207355247.1">
    <property type="nucleotide sequence ID" value="NZ_CP071503.1"/>
</dbReference>
<accession>A0ABX7QTP2</accession>
<sequence>MDVKFAAFIPNMKTVAVTITAAGVVVSAAFSVQQWVIDDQSLVGNCTTRNEYNTALPANHPSNRCANPQQELSWRSWLSGKSRSGQFHFIDFMELLSGHQRKPIDDVSPRNSGRSTQS</sequence>